<feature type="compositionally biased region" description="Gly residues" evidence="2">
    <location>
        <begin position="90"/>
        <end position="101"/>
    </location>
</feature>
<dbReference type="Pfam" id="PF02519">
    <property type="entry name" value="Auxin_inducible"/>
    <property type="match status" value="1"/>
</dbReference>
<organism evidence="3 4">
    <name type="scientific">Zingiber officinale</name>
    <name type="common">Ginger</name>
    <name type="synonym">Amomum zingiber</name>
    <dbReference type="NCBI Taxonomy" id="94328"/>
    <lineage>
        <taxon>Eukaryota</taxon>
        <taxon>Viridiplantae</taxon>
        <taxon>Streptophyta</taxon>
        <taxon>Embryophyta</taxon>
        <taxon>Tracheophyta</taxon>
        <taxon>Spermatophyta</taxon>
        <taxon>Magnoliopsida</taxon>
        <taxon>Liliopsida</taxon>
        <taxon>Zingiberales</taxon>
        <taxon>Zingiberaceae</taxon>
        <taxon>Zingiber</taxon>
    </lineage>
</organism>
<gene>
    <name evidence="3" type="ORF">ZIOFF_051198</name>
</gene>
<keyword evidence="4" id="KW-1185">Reference proteome</keyword>
<reference evidence="3 4" key="1">
    <citation type="submission" date="2020-08" db="EMBL/GenBank/DDBJ databases">
        <title>Plant Genome Project.</title>
        <authorList>
            <person name="Zhang R.-G."/>
        </authorList>
    </citation>
    <scope>NUCLEOTIDE SEQUENCE [LARGE SCALE GENOMIC DNA]</scope>
    <source>
        <tissue evidence="3">Rhizome</tissue>
    </source>
</reference>
<dbReference type="EMBL" id="JACMSC010000014">
    <property type="protein sequence ID" value="KAG6489917.1"/>
    <property type="molecule type" value="Genomic_DNA"/>
</dbReference>
<dbReference type="AlphaFoldDB" id="A0A8J5KRS1"/>
<accession>A0A8J5KRS1</accession>
<evidence type="ECO:0000313" key="4">
    <source>
        <dbReference type="Proteomes" id="UP000734854"/>
    </source>
</evidence>
<proteinExistence type="inferred from homology"/>
<dbReference type="GO" id="GO:0009733">
    <property type="term" value="P:response to auxin"/>
    <property type="evidence" value="ECO:0007669"/>
    <property type="project" value="InterPro"/>
</dbReference>
<evidence type="ECO:0000256" key="1">
    <source>
        <dbReference type="ARBA" id="ARBA00006974"/>
    </source>
</evidence>
<comment type="similarity">
    <text evidence="1">Belongs to the ARG7 family.</text>
</comment>
<dbReference type="PANTHER" id="PTHR31374:SF431">
    <property type="entry name" value="OS02G0305950 PROTEIN"/>
    <property type="match status" value="1"/>
</dbReference>
<feature type="region of interest" description="Disordered" evidence="2">
    <location>
        <begin position="90"/>
        <end position="115"/>
    </location>
</feature>
<comment type="caution">
    <text evidence="3">The sequence shown here is derived from an EMBL/GenBank/DDBJ whole genome shotgun (WGS) entry which is preliminary data.</text>
</comment>
<evidence type="ECO:0000256" key="2">
    <source>
        <dbReference type="SAM" id="MobiDB-lite"/>
    </source>
</evidence>
<protein>
    <submittedName>
        <fullName evidence="3">Uncharacterized protein</fullName>
    </submittedName>
</protein>
<dbReference type="OrthoDB" id="660486at2759"/>
<sequence length="115" mass="12407">MRLMMGKVESKAKGLVRKTLERWRSKSRRRGAAVPPEGWLAVPPEGWLAVRVGAAKERFAVRAEWLNHPLFRGLLAEAETELRRAVSGGAAGVGAGGGGGATVVSPVQLRRRQRG</sequence>
<name>A0A8J5KRS1_ZINOF</name>
<dbReference type="PANTHER" id="PTHR31374">
    <property type="entry name" value="AUXIN-INDUCED PROTEIN-LIKE-RELATED"/>
    <property type="match status" value="1"/>
</dbReference>
<evidence type="ECO:0000313" key="3">
    <source>
        <dbReference type="EMBL" id="KAG6489917.1"/>
    </source>
</evidence>
<dbReference type="Proteomes" id="UP000734854">
    <property type="component" value="Unassembled WGS sequence"/>
</dbReference>
<dbReference type="InterPro" id="IPR003676">
    <property type="entry name" value="SAUR_fam"/>
</dbReference>